<organism evidence="2 3">
    <name type="scientific">Rhodopila globiformis</name>
    <name type="common">Rhodopseudomonas globiformis</name>
    <dbReference type="NCBI Taxonomy" id="1071"/>
    <lineage>
        <taxon>Bacteria</taxon>
        <taxon>Pseudomonadati</taxon>
        <taxon>Pseudomonadota</taxon>
        <taxon>Alphaproteobacteria</taxon>
        <taxon>Acetobacterales</taxon>
        <taxon>Acetobacteraceae</taxon>
        <taxon>Rhodopila</taxon>
    </lineage>
</organism>
<feature type="domain" description="PIN" evidence="1">
    <location>
        <begin position="21"/>
        <end position="142"/>
    </location>
</feature>
<proteinExistence type="predicted"/>
<name>A0A2S6NNU6_RHOGL</name>
<evidence type="ECO:0000259" key="1">
    <source>
        <dbReference type="Pfam" id="PF01850"/>
    </source>
</evidence>
<dbReference type="AlphaFoldDB" id="A0A2S6NNU6"/>
<reference evidence="2 3" key="1">
    <citation type="journal article" date="2018" name="Arch. Microbiol.">
        <title>New insights into the metabolic potential of the phototrophic purple bacterium Rhodopila globiformis DSM 161(T) from its draft genome sequence and evidence for a vanadium-dependent nitrogenase.</title>
        <authorList>
            <person name="Imhoff J.F."/>
            <person name="Rahn T."/>
            <person name="Kunzel S."/>
            <person name="Neulinger S.C."/>
        </authorList>
    </citation>
    <scope>NUCLEOTIDE SEQUENCE [LARGE SCALE GENOMIC DNA]</scope>
    <source>
        <strain evidence="2 3">DSM 161</strain>
    </source>
</reference>
<evidence type="ECO:0000313" key="3">
    <source>
        <dbReference type="Proteomes" id="UP000239724"/>
    </source>
</evidence>
<comment type="caution">
    <text evidence="2">The sequence shown here is derived from an EMBL/GenBank/DDBJ whole genome shotgun (WGS) entry which is preliminary data.</text>
</comment>
<dbReference type="Gene3D" id="3.40.50.1010">
    <property type="entry name" value="5'-nuclease"/>
    <property type="match status" value="1"/>
</dbReference>
<dbReference type="EMBL" id="NHRY01000033">
    <property type="protein sequence ID" value="PPQ39500.1"/>
    <property type="molecule type" value="Genomic_DNA"/>
</dbReference>
<evidence type="ECO:0000313" key="2">
    <source>
        <dbReference type="EMBL" id="PPQ39500.1"/>
    </source>
</evidence>
<dbReference type="Pfam" id="PF01850">
    <property type="entry name" value="PIN"/>
    <property type="match status" value="1"/>
</dbReference>
<sequence length="160" mass="17336">MTEWQASCRHAILTPMGRGPAVLRSLLEALPRVFVAAPTRAELAWVKGRLDPDHPGSARIVATYEAVLARVDPFKVLVPTDADWLAAGELAGLAARVLIGGGRKIAAAFDRVELINDALTAVLTAKAGFTVITEDSDFDILAQLIPGCRVLFYDRQETWK</sequence>
<dbReference type="InterPro" id="IPR029060">
    <property type="entry name" value="PIN-like_dom_sf"/>
</dbReference>
<keyword evidence="3" id="KW-1185">Reference proteome</keyword>
<gene>
    <name evidence="2" type="ORF">CCS01_01330</name>
</gene>
<protein>
    <recommendedName>
        <fullName evidence="1">PIN domain-containing protein</fullName>
    </recommendedName>
</protein>
<accession>A0A2S6NNU6</accession>
<dbReference type="InterPro" id="IPR002716">
    <property type="entry name" value="PIN_dom"/>
</dbReference>
<dbReference type="SUPFAM" id="SSF88723">
    <property type="entry name" value="PIN domain-like"/>
    <property type="match status" value="1"/>
</dbReference>
<dbReference type="Proteomes" id="UP000239724">
    <property type="component" value="Unassembled WGS sequence"/>
</dbReference>